<evidence type="ECO:0000313" key="2">
    <source>
        <dbReference type="Proteomes" id="UP001595987"/>
    </source>
</evidence>
<gene>
    <name evidence="1" type="ORF">ACFO26_01590</name>
</gene>
<evidence type="ECO:0000313" key="1">
    <source>
        <dbReference type="EMBL" id="MFC4651602.1"/>
    </source>
</evidence>
<sequence length="90" mass="9639">MTTGKISSNTVDAQEAIAELVGLDASGFANQSVSFGSSNVKSMLAGEKLTNQLMNDVSKVVSCVLQQANKFPELANAIEERDRADSQRFQ</sequence>
<reference evidence="2" key="1">
    <citation type="journal article" date="2019" name="Int. J. Syst. Evol. Microbiol.">
        <title>The Global Catalogue of Microorganisms (GCM) 10K type strain sequencing project: providing services to taxonomists for standard genome sequencing and annotation.</title>
        <authorList>
            <consortium name="The Broad Institute Genomics Platform"/>
            <consortium name="The Broad Institute Genome Sequencing Center for Infectious Disease"/>
            <person name="Wu L."/>
            <person name="Ma J."/>
        </authorList>
    </citation>
    <scope>NUCLEOTIDE SEQUENCE [LARGE SCALE GENOMIC DNA]</scope>
    <source>
        <strain evidence="2">CCUG 63287</strain>
    </source>
</reference>
<protein>
    <recommendedName>
        <fullName evidence="3">TIGR04197 family type VII secretion effector</fullName>
    </recommendedName>
</protein>
<dbReference type="RefSeq" id="WP_213534116.1">
    <property type="nucleotide sequence ID" value="NZ_BOVQ01000003.1"/>
</dbReference>
<evidence type="ECO:0008006" key="3">
    <source>
        <dbReference type="Google" id="ProtNLM"/>
    </source>
</evidence>
<proteinExistence type="predicted"/>
<accession>A0ABV9JA55</accession>
<organism evidence="1 2">
    <name type="scientific">Lactococcus nasutitermitis</name>
    <dbReference type="NCBI Taxonomy" id="1652957"/>
    <lineage>
        <taxon>Bacteria</taxon>
        <taxon>Bacillati</taxon>
        <taxon>Bacillota</taxon>
        <taxon>Bacilli</taxon>
        <taxon>Lactobacillales</taxon>
        <taxon>Streptococcaceae</taxon>
        <taxon>Lactococcus</taxon>
    </lineage>
</organism>
<keyword evidence="2" id="KW-1185">Reference proteome</keyword>
<name>A0ABV9JA55_9LACT</name>
<dbReference type="Proteomes" id="UP001595987">
    <property type="component" value="Unassembled WGS sequence"/>
</dbReference>
<comment type="caution">
    <text evidence="1">The sequence shown here is derived from an EMBL/GenBank/DDBJ whole genome shotgun (WGS) entry which is preliminary data.</text>
</comment>
<dbReference type="EMBL" id="JBHSGD010000001">
    <property type="protein sequence ID" value="MFC4651602.1"/>
    <property type="molecule type" value="Genomic_DNA"/>
</dbReference>